<dbReference type="Pfam" id="PF02811">
    <property type="entry name" value="PHP"/>
    <property type="match status" value="1"/>
</dbReference>
<evidence type="ECO:0000256" key="2">
    <source>
        <dbReference type="ARBA" id="ARBA00022679"/>
    </source>
</evidence>
<dbReference type="InterPro" id="IPR027421">
    <property type="entry name" value="DNA_pol_lamdba_lyase_dom_sf"/>
</dbReference>
<dbReference type="PRINTS" id="PR00870">
    <property type="entry name" value="DNAPOLXBETA"/>
</dbReference>
<dbReference type="SUPFAM" id="SSF47802">
    <property type="entry name" value="DNA polymerase beta, N-terminal domain-like"/>
    <property type="match status" value="1"/>
</dbReference>
<dbReference type="SMART" id="SM00481">
    <property type="entry name" value="POLIIIAc"/>
    <property type="match status" value="1"/>
</dbReference>
<dbReference type="GO" id="GO:0003887">
    <property type="term" value="F:DNA-directed DNA polymerase activity"/>
    <property type="evidence" value="ECO:0007669"/>
    <property type="project" value="UniProtKB-KW"/>
</dbReference>
<evidence type="ECO:0000256" key="3">
    <source>
        <dbReference type="ARBA" id="ARBA00022695"/>
    </source>
</evidence>
<dbReference type="InterPro" id="IPR002054">
    <property type="entry name" value="DNA-dir_DNA_pol_X"/>
</dbReference>
<dbReference type="GO" id="GO:0006281">
    <property type="term" value="P:DNA repair"/>
    <property type="evidence" value="ECO:0007669"/>
    <property type="project" value="UniProtKB-KW"/>
</dbReference>
<dbReference type="InterPro" id="IPR010996">
    <property type="entry name" value="HHH_MUS81"/>
</dbReference>
<dbReference type="SMART" id="SM00483">
    <property type="entry name" value="POLXc"/>
    <property type="match status" value="1"/>
</dbReference>
<reference evidence="10 11" key="1">
    <citation type="journal article" date="2011" name="J. Bacteriol.">
        <title>Genome sequence of 'Pedosphaera parvula' Ellin514, an aerobic Verrucomicrobial isolate from pasture soil.</title>
        <authorList>
            <person name="Kant R."/>
            <person name="van Passel M.W."/>
            <person name="Sangwan P."/>
            <person name="Palva A."/>
            <person name="Lucas S."/>
            <person name="Copeland A."/>
            <person name="Lapidus A."/>
            <person name="Glavina Del Rio T."/>
            <person name="Dalin E."/>
            <person name="Tice H."/>
            <person name="Bruce D."/>
            <person name="Goodwin L."/>
            <person name="Pitluck S."/>
            <person name="Chertkov O."/>
            <person name="Larimer F.W."/>
            <person name="Land M.L."/>
            <person name="Hauser L."/>
            <person name="Brettin T.S."/>
            <person name="Detter J.C."/>
            <person name="Han S."/>
            <person name="de Vos W.M."/>
            <person name="Janssen P.H."/>
            <person name="Smidt H."/>
        </authorList>
    </citation>
    <scope>NUCLEOTIDE SEQUENCE [LARGE SCALE GENOMIC DNA]</scope>
    <source>
        <strain evidence="10 11">Ellin514</strain>
    </source>
</reference>
<dbReference type="Gene3D" id="1.10.150.20">
    <property type="entry name" value="5' to 3' exonuclease, C-terminal subdomain"/>
    <property type="match status" value="1"/>
</dbReference>
<keyword evidence="6" id="KW-0234">DNA repair</keyword>
<dbReference type="PANTHER" id="PTHR36928">
    <property type="entry name" value="PHOSPHATASE YCDX-RELATED"/>
    <property type="match status" value="1"/>
</dbReference>
<dbReference type="InterPro" id="IPR016195">
    <property type="entry name" value="Pol/histidinol_Pase-like"/>
</dbReference>
<dbReference type="STRING" id="320771.Cflav_PD5331"/>
<protein>
    <recommendedName>
        <fullName evidence="1">DNA-directed DNA polymerase</fullName>
        <ecNumber evidence="1">2.7.7.7</ecNumber>
    </recommendedName>
</protein>
<dbReference type="InterPro" id="IPR022312">
    <property type="entry name" value="DNA_pol_X"/>
</dbReference>
<dbReference type="EMBL" id="ABOX02000004">
    <property type="protein sequence ID" value="EEF62696.1"/>
    <property type="molecule type" value="Genomic_DNA"/>
</dbReference>
<dbReference type="PIRSF" id="PIRSF005047">
    <property type="entry name" value="UCP005047_YshC"/>
    <property type="match status" value="1"/>
</dbReference>
<dbReference type="InterPro" id="IPR004013">
    <property type="entry name" value="PHP_dom"/>
</dbReference>
<evidence type="ECO:0000256" key="7">
    <source>
        <dbReference type="ARBA" id="ARBA00049244"/>
    </source>
</evidence>
<dbReference type="Pfam" id="PF14520">
    <property type="entry name" value="HHH_5"/>
    <property type="match status" value="1"/>
</dbReference>
<dbReference type="InterPro" id="IPR003141">
    <property type="entry name" value="Pol/His_phosphatase_N"/>
</dbReference>
<dbReference type="InterPro" id="IPR002008">
    <property type="entry name" value="DNA_pol_X_beta-like"/>
</dbReference>
<dbReference type="Pfam" id="PF14791">
    <property type="entry name" value="DNA_pol_B_thumb"/>
    <property type="match status" value="1"/>
</dbReference>
<dbReference type="Pfam" id="PF14716">
    <property type="entry name" value="HHH_8"/>
    <property type="match status" value="1"/>
</dbReference>
<dbReference type="InterPro" id="IPR050243">
    <property type="entry name" value="PHP_phosphatase"/>
</dbReference>
<comment type="catalytic activity">
    <reaction evidence="7">
        <text>DNA(n) + a 2'-deoxyribonucleoside 5'-triphosphate = DNA(n+1) + diphosphate</text>
        <dbReference type="Rhea" id="RHEA:22508"/>
        <dbReference type="Rhea" id="RHEA-COMP:17339"/>
        <dbReference type="Rhea" id="RHEA-COMP:17340"/>
        <dbReference type="ChEBI" id="CHEBI:33019"/>
        <dbReference type="ChEBI" id="CHEBI:61560"/>
        <dbReference type="ChEBI" id="CHEBI:173112"/>
        <dbReference type="EC" id="2.7.7.7"/>
    </reaction>
</comment>
<dbReference type="InterPro" id="IPR022311">
    <property type="entry name" value="PolX-like"/>
</dbReference>
<dbReference type="InterPro" id="IPR037160">
    <property type="entry name" value="DNA_Pol_thumb_sf"/>
</dbReference>
<feature type="domain" description="DNA-directed DNA polymerase X" evidence="9">
    <location>
        <begin position="1"/>
        <end position="320"/>
    </location>
</feature>
<evidence type="ECO:0000259" key="8">
    <source>
        <dbReference type="SMART" id="SM00481"/>
    </source>
</evidence>
<sequence>MDKEQVAEILIEIGILLELKGENPFKTRAYANAARTLETLNEPLEKIVAENRLGDIKGFGEALQKKITELVTTGHMTYYDELKAETPPGLLEMLQIPGVGPKKVKVLHDKLGIKTVAELEAACQAGKVAELAGFGEKTQTKICEGIAFRRTYASRHHLSKAIAAAEPILDTLRGHPDVIRCSSAGSLRRSKEVVGDIDFLVSSKKPSEILEFFVSQPGVINVVAKGDTKATVIITGGIQADLRVVSDAEYPFALAYFTGSKEHNIVMRQRAIQRGLRLNEYGLFKSKEETRDSKLLVPCKTEEEIFQKLDLAYIPPELREDHGEFIAAEQGKLPRLLEWTELRGSLHNHSTWSDGHATLEDIVNYMIELGCDYWAITDHSKSSFQAHGLEPARLREQIKAVKKINQSLADQGSDFRLLTGSEVDILKDRVDFDDDLLAELDVVVASLHAGFSSNEADNTNRLIRAAQNPYVHMLGHITGRLLLEREPYKVNQQAIIDACAETGTWIELNANPYRFDMDWRLWQYAKSKGVKCVINCDAHRNENAGFLRLGAGIARKGWLTKADVINTLPLPELMKALRHKRDSKR</sequence>
<proteinExistence type="predicted"/>
<dbReference type="Gene3D" id="3.30.460.10">
    <property type="entry name" value="Beta Polymerase, domain 2"/>
    <property type="match status" value="1"/>
</dbReference>
<dbReference type="Gene3D" id="3.30.210.10">
    <property type="entry name" value="DNA polymerase, thumb domain"/>
    <property type="match status" value="1"/>
</dbReference>
<gene>
    <name evidence="10" type="ORF">Cflav_PD5331</name>
</gene>
<dbReference type="NCBIfam" id="NF006375">
    <property type="entry name" value="PRK08609.1"/>
    <property type="match status" value="1"/>
</dbReference>
<accession>B9XCM8</accession>
<dbReference type="GO" id="GO:0008270">
    <property type="term" value="F:zinc ion binding"/>
    <property type="evidence" value="ECO:0007669"/>
    <property type="project" value="TreeGrafter"/>
</dbReference>
<keyword evidence="5" id="KW-0239">DNA-directed DNA polymerase</keyword>
<dbReference type="OrthoDB" id="9808747at2"/>
<evidence type="ECO:0000256" key="6">
    <source>
        <dbReference type="ARBA" id="ARBA00023204"/>
    </source>
</evidence>
<dbReference type="RefSeq" id="WP_007413576.1">
    <property type="nucleotide sequence ID" value="NZ_ABOX02000004.1"/>
</dbReference>
<evidence type="ECO:0000256" key="1">
    <source>
        <dbReference type="ARBA" id="ARBA00012417"/>
    </source>
</evidence>
<dbReference type="Proteomes" id="UP000003688">
    <property type="component" value="Unassembled WGS sequence"/>
</dbReference>
<feature type="domain" description="Polymerase/histidinol phosphatase N-terminal" evidence="8">
    <location>
        <begin position="344"/>
        <end position="427"/>
    </location>
</feature>
<keyword evidence="2" id="KW-0808">Transferase</keyword>
<dbReference type="SUPFAM" id="SSF81301">
    <property type="entry name" value="Nucleotidyltransferase"/>
    <property type="match status" value="1"/>
</dbReference>
<keyword evidence="11" id="KW-1185">Reference proteome</keyword>
<keyword evidence="4" id="KW-0227">DNA damage</keyword>
<name>B9XCM8_PEDPL</name>
<evidence type="ECO:0000313" key="10">
    <source>
        <dbReference type="EMBL" id="EEF62696.1"/>
    </source>
</evidence>
<dbReference type="InterPro" id="IPR043519">
    <property type="entry name" value="NT_sf"/>
</dbReference>
<evidence type="ECO:0000256" key="4">
    <source>
        <dbReference type="ARBA" id="ARBA00022763"/>
    </source>
</evidence>
<dbReference type="PRINTS" id="PR00869">
    <property type="entry name" value="DNAPOLX"/>
</dbReference>
<dbReference type="GO" id="GO:0005829">
    <property type="term" value="C:cytosol"/>
    <property type="evidence" value="ECO:0007669"/>
    <property type="project" value="TreeGrafter"/>
</dbReference>
<organism evidence="10 11">
    <name type="scientific">Pedosphaera parvula (strain Ellin514)</name>
    <dbReference type="NCBI Taxonomy" id="320771"/>
    <lineage>
        <taxon>Bacteria</taxon>
        <taxon>Pseudomonadati</taxon>
        <taxon>Verrucomicrobiota</taxon>
        <taxon>Pedosphaerae</taxon>
        <taxon>Pedosphaerales</taxon>
        <taxon>Pedosphaeraceae</taxon>
        <taxon>Pedosphaera</taxon>
    </lineage>
</organism>
<dbReference type="CDD" id="cd00141">
    <property type="entry name" value="NT_POLXc"/>
    <property type="match status" value="1"/>
</dbReference>
<dbReference type="EC" id="2.7.7.7" evidence="1"/>
<dbReference type="AlphaFoldDB" id="B9XCM8"/>
<dbReference type="InterPro" id="IPR047967">
    <property type="entry name" value="PolX_PHP"/>
</dbReference>
<keyword evidence="3" id="KW-0548">Nucleotidyltransferase</keyword>
<evidence type="ECO:0000313" key="11">
    <source>
        <dbReference type="Proteomes" id="UP000003688"/>
    </source>
</evidence>
<dbReference type="Gene3D" id="1.10.150.110">
    <property type="entry name" value="DNA polymerase beta, N-terminal domain-like"/>
    <property type="match status" value="1"/>
</dbReference>
<dbReference type="PANTHER" id="PTHR36928:SF1">
    <property type="entry name" value="PHOSPHATASE YCDX-RELATED"/>
    <property type="match status" value="1"/>
</dbReference>
<evidence type="ECO:0000256" key="5">
    <source>
        <dbReference type="ARBA" id="ARBA00022932"/>
    </source>
</evidence>
<dbReference type="SUPFAM" id="SSF158702">
    <property type="entry name" value="Sec63 N-terminal domain-like"/>
    <property type="match status" value="1"/>
</dbReference>
<dbReference type="CDD" id="cd07436">
    <property type="entry name" value="PHP_PolX"/>
    <property type="match status" value="1"/>
</dbReference>
<dbReference type="Gene3D" id="3.20.20.140">
    <property type="entry name" value="Metal-dependent hydrolases"/>
    <property type="match status" value="1"/>
</dbReference>
<dbReference type="InterPro" id="IPR029398">
    <property type="entry name" value="PolB_thumb"/>
</dbReference>
<dbReference type="GO" id="GO:0003677">
    <property type="term" value="F:DNA binding"/>
    <property type="evidence" value="ECO:0007669"/>
    <property type="project" value="InterPro"/>
</dbReference>
<dbReference type="SUPFAM" id="SSF89550">
    <property type="entry name" value="PHP domain-like"/>
    <property type="match status" value="1"/>
</dbReference>
<comment type="caution">
    <text evidence="10">The sequence shown here is derived from an EMBL/GenBank/DDBJ whole genome shotgun (WGS) entry which is preliminary data.</text>
</comment>
<evidence type="ECO:0000259" key="9">
    <source>
        <dbReference type="SMART" id="SM00483"/>
    </source>
</evidence>
<dbReference type="GO" id="GO:0042578">
    <property type="term" value="F:phosphoric ester hydrolase activity"/>
    <property type="evidence" value="ECO:0007669"/>
    <property type="project" value="TreeGrafter"/>
</dbReference>